<evidence type="ECO:0000256" key="2">
    <source>
        <dbReference type="ARBA" id="ARBA00022553"/>
    </source>
</evidence>
<dbReference type="PROSITE" id="PS00012">
    <property type="entry name" value="PHOSPHOPANTETHEINE"/>
    <property type="match status" value="1"/>
</dbReference>
<dbReference type="InterPro" id="IPR010080">
    <property type="entry name" value="Thioester_reductase-like_dom"/>
</dbReference>
<dbReference type="SUPFAM" id="SSF51735">
    <property type="entry name" value="NAD(P)-binding Rossmann-fold domains"/>
    <property type="match status" value="1"/>
</dbReference>
<dbReference type="Gene3D" id="3.30.300.30">
    <property type="match status" value="1"/>
</dbReference>
<dbReference type="PROSITE" id="PS00455">
    <property type="entry name" value="AMP_BINDING"/>
    <property type="match status" value="1"/>
</dbReference>
<dbReference type="CDD" id="cd05235">
    <property type="entry name" value="SDR_e1"/>
    <property type="match status" value="1"/>
</dbReference>
<dbReference type="InterPro" id="IPR036291">
    <property type="entry name" value="NAD(P)-bd_dom_sf"/>
</dbReference>
<evidence type="ECO:0000259" key="3">
    <source>
        <dbReference type="PROSITE" id="PS50075"/>
    </source>
</evidence>
<dbReference type="RefSeq" id="WP_114833928.1">
    <property type="nucleotide sequence ID" value="NZ_LR699114.1"/>
</dbReference>
<dbReference type="Gene3D" id="3.40.50.980">
    <property type="match status" value="2"/>
</dbReference>
<keyword evidence="2" id="KW-0597">Phosphoprotein</keyword>
<dbReference type="InterPro" id="IPR010071">
    <property type="entry name" value="AA_adenyl_dom"/>
</dbReference>
<evidence type="ECO:0000313" key="4">
    <source>
        <dbReference type="EMBL" id="RDI46030.1"/>
    </source>
</evidence>
<dbReference type="CDD" id="cd05930">
    <property type="entry name" value="A_NRPS"/>
    <property type="match status" value="1"/>
</dbReference>
<keyword evidence="5" id="KW-1185">Reference proteome</keyword>
<reference evidence="4 5" key="1">
    <citation type="submission" date="2018-07" db="EMBL/GenBank/DDBJ databases">
        <title>Genomic Encyclopedia of Type Strains, Phase IV (KMG-IV): sequencing the most valuable type-strain genomes for metagenomic binning, comparative biology and taxonomic classification.</title>
        <authorList>
            <person name="Goeker M."/>
        </authorList>
    </citation>
    <scope>NUCLEOTIDE SEQUENCE [LARGE SCALE GENOMIC DNA]</scope>
    <source>
        <strain evidence="4 5">DSM 16500</strain>
    </source>
</reference>
<evidence type="ECO:0000256" key="1">
    <source>
        <dbReference type="ARBA" id="ARBA00022450"/>
    </source>
</evidence>
<dbReference type="Pfam" id="PF07238">
    <property type="entry name" value="PilZ"/>
    <property type="match status" value="1"/>
</dbReference>
<dbReference type="InterPro" id="IPR045851">
    <property type="entry name" value="AMP-bd_C_sf"/>
</dbReference>
<accession>A0A370GRS5</accession>
<dbReference type="PROSITE" id="PS50075">
    <property type="entry name" value="CARRIER"/>
    <property type="match status" value="1"/>
</dbReference>
<keyword evidence="1" id="KW-0596">Phosphopantetheine</keyword>
<dbReference type="NCBIfam" id="TIGR01746">
    <property type="entry name" value="Thioester-redct"/>
    <property type="match status" value="1"/>
</dbReference>
<dbReference type="FunFam" id="3.40.50.980:FF:000001">
    <property type="entry name" value="Non-ribosomal peptide synthetase"/>
    <property type="match status" value="1"/>
</dbReference>
<dbReference type="EMBL" id="QQAX01000006">
    <property type="protein sequence ID" value="RDI46030.1"/>
    <property type="molecule type" value="Genomic_DNA"/>
</dbReference>
<dbReference type="Pfam" id="PF00501">
    <property type="entry name" value="AMP-binding"/>
    <property type="match status" value="1"/>
</dbReference>
<dbReference type="InterPro" id="IPR006162">
    <property type="entry name" value="Ppantetheine_attach_site"/>
</dbReference>
<evidence type="ECO:0000313" key="5">
    <source>
        <dbReference type="Proteomes" id="UP000254720"/>
    </source>
</evidence>
<dbReference type="Gene3D" id="3.30.559.30">
    <property type="entry name" value="Nonribosomal peptide synthetase, condensation domain"/>
    <property type="match status" value="1"/>
</dbReference>
<dbReference type="Gene3D" id="2.40.10.220">
    <property type="entry name" value="predicted glycosyltransferase like domains"/>
    <property type="match status" value="1"/>
</dbReference>
<feature type="domain" description="Carrier" evidence="3">
    <location>
        <begin position="866"/>
        <end position="941"/>
    </location>
</feature>
<dbReference type="PIRSF" id="PIRSF001617">
    <property type="entry name" value="Alpha-AR"/>
    <property type="match status" value="1"/>
</dbReference>
<dbReference type="InterPro" id="IPR013120">
    <property type="entry name" value="FAR_NAD-bd"/>
</dbReference>
<dbReference type="PANTHER" id="PTHR44845:SF6">
    <property type="entry name" value="BETA-ALANINE-ACTIVATING ENZYME"/>
    <property type="match status" value="1"/>
</dbReference>
<dbReference type="InterPro" id="IPR020459">
    <property type="entry name" value="AMP-binding"/>
</dbReference>
<name>A0A370GRS5_9COXI</name>
<dbReference type="Gene3D" id="1.10.1200.10">
    <property type="entry name" value="ACP-like"/>
    <property type="match status" value="1"/>
</dbReference>
<dbReference type="GO" id="GO:0035438">
    <property type="term" value="F:cyclic-di-GMP binding"/>
    <property type="evidence" value="ECO:0007669"/>
    <property type="project" value="InterPro"/>
</dbReference>
<sequence>MELDEGLATKLWLEEYENQGAVIPSDHFHYHSHLSKLHKNELESIALFLKQKHIRWDILIHTAWGLLLNRFSSSDFIIYATSQLHSHRSNMLKIHQPITPVKSIVNEKTSIKTLLNRVKLQLQKKNHAKQRAPEECRYLLLFKPDKKNSKFSPDHPLLISEADLNQFPLILCAEKKPSGQLTFFYHPSLFSQKSIDSIARHLIIILREISNDIHQKAVKMNILTNEEKKTILHWGKPQYQFPFPDVQGCAHTLFMQQAKQNPDALAVKHNTVQVTYGELDTVSTNLAAYLLGKGLEPGDPVCVLMDRTPTLLMTMLAIFKAGAIYVPINPKYPPERIDYVLDDSQAKCILVNDQEKLHEKYRSKSITVSQSWQPLHWEIKNKPPLPPENPEQLAYIIYTSGTTGKPKGVMIRHKSLTNLVTWYRGCFNVTKNDRSAQFASQGFDTFLCETIPYLTTGASVHIVDDNTKLTPSLFFSWLEQHQITICDLPTAYALMLFTMKWPKTVNLRIVKIGGESVTHYPTQTLPFDIWNGYGPTETTIECTYVKIYEAHSSAQNTHKHFPPPIGKPIIHTEAYIVDKYLQPVPIGVCGELLIGGVGISAGYLNRHQLTEEKFIPHILSDDKTKKLYRTGDLVRWLSDGKLEFIGRIDHQVKIRGYRIELGDIEYALSQHTDVNEVVVLAKENLNGEKSLIAYVVPNLDKERYLYQERCLLSTNNNKFIEAVTEDISKEGLALSGVTEPINIGSLVQIHLKLPGMAEGKLFSGHIIWQQDNRCGIAFDLNDEERKIVSKSIDYYLSTHNVMELVLSTSAKRSLRKALKNQLPEYMVPSVFVTLLQFPLTFSGKIDVKALPPPQDYEQILQKEYVPPKTETEKKLAEIWSKVLHKNRISMTDDFFDLGANSLKAAELSVCILNEFNQSIPAKILFDLPYIPVLANYIDTKGKLYASPSLIQEEIRRDCTLHENILPSKQLSPSLTKPQNILLTGGGGFLGIYLLRELLKQSEAKIYCLIRKGEFETAAKRLISTIDKFNLSAEISLANRRIVAIASDLSFDNFGLPLEQYNSLIDKVDLIYHCGAQVNIMSAYHKLRGSNVQGTLEVIKFATSHIDKPIHYISSLSAACRRDATNALAEDFPSDNYDELFGGYAISKWVSERLLTEINKRGLPTTIYRSGYISGQSDTGITSLNDALLMLIKGCIQLGLAPDMNEKITILPVDFVSEAIVKIALAEPAASTVYHIDHPTGILWTDLVSWLNDYGYKIKIIPMSKWQSMLINISHDNALFPFLPYYLAMREGEIAPEVSTQKASAKLKELGLTYPKIDEKLLTIYFDYLCQVSFLPPPKESDKTSFSTSIKMD</sequence>
<dbReference type="Pfam" id="PF07993">
    <property type="entry name" value="NAD_binding_4"/>
    <property type="match status" value="1"/>
</dbReference>
<dbReference type="InterPro" id="IPR020845">
    <property type="entry name" value="AMP-binding_CS"/>
</dbReference>
<dbReference type="SUPFAM" id="SSF52777">
    <property type="entry name" value="CoA-dependent acyltransferases"/>
    <property type="match status" value="1"/>
</dbReference>
<protein>
    <submittedName>
        <fullName evidence="4">Amino acid adenylation domain-containing protein/thioester reductase-like protein</fullName>
    </submittedName>
</protein>
<dbReference type="SUPFAM" id="SSF47336">
    <property type="entry name" value="ACP-like"/>
    <property type="match status" value="1"/>
</dbReference>
<dbReference type="Gene3D" id="2.30.38.10">
    <property type="entry name" value="Luciferase, Domain 3"/>
    <property type="match status" value="1"/>
</dbReference>
<dbReference type="OrthoDB" id="9757559at2"/>
<dbReference type="SUPFAM" id="SSF56801">
    <property type="entry name" value="Acetyl-CoA synthetase-like"/>
    <property type="match status" value="1"/>
</dbReference>
<gene>
    <name evidence="4" type="ORF">C8D86_10634</name>
</gene>
<dbReference type="InterPro" id="IPR036736">
    <property type="entry name" value="ACP-like_sf"/>
</dbReference>
<comment type="caution">
    <text evidence="4">The sequence shown here is derived from an EMBL/GenBank/DDBJ whole genome shotgun (WGS) entry which is preliminary data.</text>
</comment>
<dbReference type="NCBIfam" id="TIGR01733">
    <property type="entry name" value="AA-adenyl-dom"/>
    <property type="match status" value="1"/>
</dbReference>
<dbReference type="InterPro" id="IPR000873">
    <property type="entry name" value="AMP-dep_synth/lig_dom"/>
</dbReference>
<dbReference type="PRINTS" id="PR00154">
    <property type="entry name" value="AMPBINDING"/>
</dbReference>
<dbReference type="Proteomes" id="UP000254720">
    <property type="component" value="Unassembled WGS sequence"/>
</dbReference>
<dbReference type="InterPro" id="IPR009081">
    <property type="entry name" value="PP-bd_ACP"/>
</dbReference>
<dbReference type="Pfam" id="PF00550">
    <property type="entry name" value="PP-binding"/>
    <property type="match status" value="1"/>
</dbReference>
<dbReference type="Gene3D" id="3.40.50.720">
    <property type="entry name" value="NAD(P)-binding Rossmann-like Domain"/>
    <property type="match status" value="1"/>
</dbReference>
<organism evidence="4 5">
    <name type="scientific">Aquicella lusitana</name>
    <dbReference type="NCBI Taxonomy" id="254246"/>
    <lineage>
        <taxon>Bacteria</taxon>
        <taxon>Pseudomonadati</taxon>
        <taxon>Pseudomonadota</taxon>
        <taxon>Gammaproteobacteria</taxon>
        <taxon>Legionellales</taxon>
        <taxon>Coxiellaceae</taxon>
        <taxon>Aquicella</taxon>
    </lineage>
</organism>
<dbReference type="PANTHER" id="PTHR44845">
    <property type="entry name" value="CARRIER DOMAIN-CONTAINING PROTEIN"/>
    <property type="match status" value="1"/>
</dbReference>
<proteinExistence type="predicted"/>
<dbReference type="InterPro" id="IPR009875">
    <property type="entry name" value="PilZ_domain"/>
</dbReference>